<dbReference type="InParanoid" id="A9B909"/>
<keyword evidence="3" id="KW-0614">Plasmid</keyword>
<dbReference type="SUPFAM" id="SSF52091">
    <property type="entry name" value="SpoIIaa-like"/>
    <property type="match status" value="1"/>
</dbReference>
<dbReference type="InterPro" id="IPR051932">
    <property type="entry name" value="Bact_StressResp_Reg"/>
</dbReference>
<dbReference type="EMBL" id="CP000876">
    <property type="protein sequence ID" value="ABX07823.1"/>
    <property type="molecule type" value="Genomic_DNA"/>
</dbReference>
<protein>
    <submittedName>
        <fullName evidence="3">Anti-sigma-factor antagonist</fullName>
    </submittedName>
</protein>
<keyword evidence="1" id="KW-0812">Transmembrane</keyword>
<proteinExistence type="predicted"/>
<dbReference type="HOGENOM" id="CLU_061564_0_0_0"/>
<name>A9B909_HERA2</name>
<evidence type="ECO:0000313" key="4">
    <source>
        <dbReference type="Proteomes" id="UP000000787"/>
    </source>
</evidence>
<dbReference type="KEGG" id="hau:Haur_5196"/>
<organism evidence="3 4">
    <name type="scientific">Herpetosiphon aurantiacus (strain ATCC 23779 / DSM 785 / 114-95)</name>
    <dbReference type="NCBI Taxonomy" id="316274"/>
    <lineage>
        <taxon>Bacteria</taxon>
        <taxon>Bacillati</taxon>
        <taxon>Chloroflexota</taxon>
        <taxon>Chloroflexia</taxon>
        <taxon>Herpetosiphonales</taxon>
        <taxon>Herpetosiphonaceae</taxon>
        <taxon>Herpetosiphon</taxon>
    </lineage>
</organism>
<dbReference type="Proteomes" id="UP000000787">
    <property type="component" value="Plasmid pHAU01"/>
</dbReference>
<keyword evidence="1" id="KW-0472">Membrane</keyword>
<dbReference type="BioCyc" id="HAUR316274:GHYA-5258-MONOMER"/>
<geneLocation type="plasmid" evidence="3 4">
    <name>pHAU01</name>
</geneLocation>
<gene>
    <name evidence="3" type="ordered locus">Haur_5196</name>
</gene>
<feature type="transmembrane region" description="Helical" evidence="1">
    <location>
        <begin position="154"/>
        <end position="172"/>
    </location>
</feature>
<dbReference type="Pfam" id="PF01740">
    <property type="entry name" value="STAS"/>
    <property type="match status" value="1"/>
</dbReference>
<sequence>MKQLFAWLSFIDHPVDDVRRRGQVVIGILCSLLVIAVMGLFSLLGDPVQHGAAGSIVFSIGLFLSLIFIVRRGYVALGGWLVVLATTLSVVLPQVIAGFSNQSLAYALIPALIAGVVFRPWQILLVAIGLTMVILGMVWMLPPDPQVMPTQRSIITHASLMTFVSAIIGFVASDVNHRAFKTIRDGQHHIAQQHHDLMVINRHLAQQADEQTAAVATTVQHLQERTSVQERLLATVTLQRETIRAMSIPVLPVAPQVVVIPLIGVLDSARLVLLRDGALAAIQRYTANHLILDMTGVEIVDSQVASGMMQVIQAAHLLGTHMLLVGVRPEVAQTMVALGLDLGSIDTAATVYEGVHRIQHTGSGE</sequence>
<keyword evidence="4" id="KW-1185">Reference proteome</keyword>
<accession>A9B909</accession>
<dbReference type="PANTHER" id="PTHR33745:SF1">
    <property type="entry name" value="RSBT ANTAGONIST PROTEIN RSBS"/>
    <property type="match status" value="1"/>
</dbReference>
<dbReference type="AlphaFoldDB" id="A9B909"/>
<evidence type="ECO:0000313" key="3">
    <source>
        <dbReference type="EMBL" id="ABX07823.1"/>
    </source>
</evidence>
<feature type="transmembrane region" description="Helical" evidence="1">
    <location>
        <begin position="123"/>
        <end position="142"/>
    </location>
</feature>
<dbReference type="InterPro" id="IPR036513">
    <property type="entry name" value="STAS_dom_sf"/>
</dbReference>
<feature type="transmembrane region" description="Helical" evidence="1">
    <location>
        <begin position="77"/>
        <end position="97"/>
    </location>
</feature>
<dbReference type="CDD" id="cd07041">
    <property type="entry name" value="STAS_RsbR_RsbS_like"/>
    <property type="match status" value="1"/>
</dbReference>
<dbReference type="PANTHER" id="PTHR33745">
    <property type="entry name" value="RSBT ANTAGONIST PROTEIN RSBS-RELATED"/>
    <property type="match status" value="1"/>
</dbReference>
<dbReference type="Gene3D" id="3.30.750.24">
    <property type="entry name" value="STAS domain"/>
    <property type="match status" value="1"/>
</dbReference>
<keyword evidence="1" id="KW-1133">Transmembrane helix</keyword>
<dbReference type="PROSITE" id="PS50801">
    <property type="entry name" value="STAS"/>
    <property type="match status" value="1"/>
</dbReference>
<dbReference type="InterPro" id="IPR002645">
    <property type="entry name" value="STAS_dom"/>
</dbReference>
<evidence type="ECO:0000259" key="2">
    <source>
        <dbReference type="PROSITE" id="PS50801"/>
    </source>
</evidence>
<feature type="domain" description="STAS" evidence="2">
    <location>
        <begin position="247"/>
        <end position="358"/>
    </location>
</feature>
<feature type="transmembrane region" description="Helical" evidence="1">
    <location>
        <begin position="50"/>
        <end position="70"/>
    </location>
</feature>
<feature type="transmembrane region" description="Helical" evidence="1">
    <location>
        <begin position="24"/>
        <end position="44"/>
    </location>
</feature>
<reference evidence="3 4" key="1">
    <citation type="journal article" date="2011" name="Stand. Genomic Sci.">
        <title>Complete genome sequence of the filamentous gliding predatory bacterium Herpetosiphon aurantiacus type strain (114-95(T)).</title>
        <authorList>
            <person name="Kiss H."/>
            <person name="Nett M."/>
            <person name="Domin N."/>
            <person name="Martin K."/>
            <person name="Maresca J.A."/>
            <person name="Copeland A."/>
            <person name="Lapidus A."/>
            <person name="Lucas S."/>
            <person name="Berry K.W."/>
            <person name="Glavina Del Rio T."/>
            <person name="Dalin E."/>
            <person name="Tice H."/>
            <person name="Pitluck S."/>
            <person name="Richardson P."/>
            <person name="Bruce D."/>
            <person name="Goodwin L."/>
            <person name="Han C."/>
            <person name="Detter J.C."/>
            <person name="Schmutz J."/>
            <person name="Brettin T."/>
            <person name="Land M."/>
            <person name="Hauser L."/>
            <person name="Kyrpides N.C."/>
            <person name="Ivanova N."/>
            <person name="Goker M."/>
            <person name="Woyke T."/>
            <person name="Klenk H.P."/>
            <person name="Bryant D.A."/>
        </authorList>
    </citation>
    <scope>NUCLEOTIDE SEQUENCE [LARGE SCALE GENOMIC DNA]</scope>
    <source>
        <strain evidence="4">ATCC 23779 / DSM 785 / 114-95</strain>
        <plasmid evidence="3">pHAU01</plasmid>
    </source>
</reference>
<evidence type="ECO:0000256" key="1">
    <source>
        <dbReference type="SAM" id="Phobius"/>
    </source>
</evidence>